<dbReference type="RefSeq" id="WP_104699456.1">
    <property type="nucleotide sequence ID" value="NZ_FZPP01000006.1"/>
</dbReference>
<evidence type="ECO:0000313" key="2">
    <source>
        <dbReference type="Proteomes" id="UP000256599"/>
    </source>
</evidence>
<dbReference type="AlphaFoldDB" id="A0A3D8I6F5"/>
<protein>
    <submittedName>
        <fullName evidence="1">DUF541 domain-containing protein</fullName>
    </submittedName>
</protein>
<dbReference type="OrthoDB" id="5321044at2"/>
<dbReference type="Proteomes" id="UP000256599">
    <property type="component" value="Unassembled WGS sequence"/>
</dbReference>
<proteinExistence type="predicted"/>
<keyword evidence="2" id="KW-1185">Reference proteome</keyword>
<accession>A0A3D8I6F5</accession>
<reference evidence="1 2" key="1">
    <citation type="submission" date="2018-04" db="EMBL/GenBank/DDBJ databases">
        <title>Novel Campyloabacter and Helicobacter Species and Strains.</title>
        <authorList>
            <person name="Mannion A.J."/>
            <person name="Shen Z."/>
            <person name="Fox J.G."/>
        </authorList>
    </citation>
    <scope>NUCLEOTIDE SEQUENCE [LARGE SCALE GENOMIC DNA]</scope>
    <source>
        <strain evidence="1 2">MIT 98-6070</strain>
    </source>
</reference>
<dbReference type="PROSITE" id="PS51257">
    <property type="entry name" value="PROKAR_LIPOPROTEIN"/>
    <property type="match status" value="1"/>
</dbReference>
<comment type="caution">
    <text evidence="1">The sequence shown here is derived from an EMBL/GenBank/DDBJ whole genome shotgun (WGS) entry which is preliminary data.</text>
</comment>
<organism evidence="1 2">
    <name type="scientific">Helicobacter marmotae</name>
    <dbReference type="NCBI Taxonomy" id="152490"/>
    <lineage>
        <taxon>Bacteria</taxon>
        <taxon>Pseudomonadati</taxon>
        <taxon>Campylobacterota</taxon>
        <taxon>Epsilonproteobacteria</taxon>
        <taxon>Campylobacterales</taxon>
        <taxon>Helicobacteraceae</taxon>
        <taxon>Helicobacter</taxon>
    </lineage>
</organism>
<evidence type="ECO:0000313" key="1">
    <source>
        <dbReference type="EMBL" id="RDU60718.1"/>
    </source>
</evidence>
<sequence length="255" mass="28387">MKSFIYLIGFAILISACSEQKGTLHSNECLQDTLCLYKNVSFSQHIMPNAYKASIRITESDTLRKGGEIAPNVKKDIANTLNDILALSKEHGFCEGGNHELRPNIQYKDGAARDTVGYTLNFNLECDVPSKKKKDYDTLIADIDKLINQNKYLSFLAPNVSIIATPQAWQEAQDKAFAGALGLAREKEEHYSKTLKQKCTLISADGLNNNSIQADFPRNAKATSNMSAYADTSWELPIPKELEITAKIQVKYICK</sequence>
<dbReference type="InterPro" id="IPR007497">
    <property type="entry name" value="SIMPL/DUF541"/>
</dbReference>
<name>A0A3D8I6F5_9HELI</name>
<dbReference type="Pfam" id="PF04402">
    <property type="entry name" value="SIMPL"/>
    <property type="match status" value="1"/>
</dbReference>
<dbReference type="EMBL" id="NXLR01000002">
    <property type="protein sequence ID" value="RDU60718.1"/>
    <property type="molecule type" value="Genomic_DNA"/>
</dbReference>
<gene>
    <name evidence="1" type="ORF">CQA63_01730</name>
</gene>